<dbReference type="InterPro" id="IPR045851">
    <property type="entry name" value="AMP-bd_C_sf"/>
</dbReference>
<evidence type="ECO:0000313" key="6">
    <source>
        <dbReference type="EMBL" id="RXK46891.1"/>
    </source>
</evidence>
<evidence type="ECO:0000313" key="7">
    <source>
        <dbReference type="Proteomes" id="UP000289691"/>
    </source>
</evidence>
<gene>
    <name evidence="6" type="ORF">EAF64_17235</name>
</gene>
<proteinExistence type="inferred from homology"/>
<dbReference type="EMBL" id="RDFA01000007">
    <property type="protein sequence ID" value="RXK46891.1"/>
    <property type="molecule type" value="Genomic_DNA"/>
</dbReference>
<dbReference type="FunFam" id="3.30.300.30:FF:000008">
    <property type="entry name" value="2,3-dihydroxybenzoate-AMP ligase"/>
    <property type="match status" value="1"/>
</dbReference>
<dbReference type="InterPro" id="IPR042099">
    <property type="entry name" value="ANL_N_sf"/>
</dbReference>
<evidence type="ECO:0000256" key="2">
    <source>
        <dbReference type="ARBA" id="ARBA00022598"/>
    </source>
</evidence>
<dbReference type="OrthoDB" id="193284at2157"/>
<dbReference type="Proteomes" id="UP000289691">
    <property type="component" value="Unassembled WGS sequence"/>
</dbReference>
<feature type="domain" description="AMP-dependent synthetase/ligase" evidence="4">
    <location>
        <begin position="19"/>
        <end position="401"/>
    </location>
</feature>
<evidence type="ECO:0000259" key="5">
    <source>
        <dbReference type="Pfam" id="PF13193"/>
    </source>
</evidence>
<keyword evidence="7" id="KW-1185">Reference proteome</keyword>
<dbReference type="InterPro" id="IPR000873">
    <property type="entry name" value="AMP-dep_synth/lig_dom"/>
</dbReference>
<evidence type="ECO:0000256" key="1">
    <source>
        <dbReference type="ARBA" id="ARBA00006432"/>
    </source>
</evidence>
<dbReference type="PANTHER" id="PTHR43201">
    <property type="entry name" value="ACYL-COA SYNTHETASE"/>
    <property type="match status" value="1"/>
</dbReference>
<sequence length="552" mass="60915">MEYYNGDQLAHMGDLPSMAADRYGEQTAFVFQGLETSFDELEAEANQVANMLVDHGVEAGDRVGLFIPNTPRFPKSYFGTIKAGAIPVPLNLRMDPETLTFVIQDAGIDVLFGSPFLADEVQSLAAAAEVGTLFLPGVSDDGVVNYSHAIADHAETFDREAEGVDREFEDVAVQPYTSGTTGKPKGVQLTHENLLSTVEAYDNGGLPLDPDDTFLLVLPLFHIYGLNALLGSGLYSGSTMVLVAQPEPEPMLNGIQDNDVTQFAGVPAMYTMMFREYRENPEQYDLSSLETVTCAAAPLADATRREIMAEWDVPMVEGWGMTETSPAGTVEPSRGVRKAAGCVGPVLDGVEIKLVDPDTRETKVTTDQLEPFPDDDLDFEDEASVTGEIAIRGPNVFEGYYDRPQKNEQVFDDEGYFYTKDIARVDRDGYFWIVDRADDMIIAGGENIYPAEVEDALYEHPDVEEAAVVGAPHEVKGEAPVAYVVLSEDADVSEGELREFTLDYVPTYAHPRRVFFVEELPRSATQKVQRYKLEEETEDRLSEPLRSEDEEL</sequence>
<dbReference type="PANTHER" id="PTHR43201:SF5">
    <property type="entry name" value="MEDIUM-CHAIN ACYL-COA LIGASE ACSF2, MITOCHONDRIAL"/>
    <property type="match status" value="1"/>
</dbReference>
<name>A0A498KRP4_9EURY</name>
<feature type="compositionally biased region" description="Basic and acidic residues" evidence="3">
    <location>
        <begin position="531"/>
        <end position="552"/>
    </location>
</feature>
<feature type="region of interest" description="Disordered" evidence="3">
    <location>
        <begin position="525"/>
        <end position="552"/>
    </location>
</feature>
<dbReference type="Pfam" id="PF00501">
    <property type="entry name" value="AMP-binding"/>
    <property type="match status" value="1"/>
</dbReference>
<evidence type="ECO:0000256" key="3">
    <source>
        <dbReference type="SAM" id="MobiDB-lite"/>
    </source>
</evidence>
<dbReference type="Gene3D" id="3.40.50.12780">
    <property type="entry name" value="N-terminal domain of ligase-like"/>
    <property type="match status" value="1"/>
</dbReference>
<dbReference type="Gene3D" id="3.30.300.30">
    <property type="match status" value="1"/>
</dbReference>
<comment type="caution">
    <text evidence="6">The sequence shown here is derived from an EMBL/GenBank/DDBJ whole genome shotgun (WGS) entry which is preliminary data.</text>
</comment>
<protein>
    <submittedName>
        <fullName evidence="6">Long-chain fatty acid--CoA ligase</fullName>
    </submittedName>
</protein>
<accession>A0A498KRP4</accession>
<dbReference type="RefSeq" id="WP_129070224.1">
    <property type="nucleotide sequence ID" value="NZ_RDFA01000007.1"/>
</dbReference>
<feature type="domain" description="AMP-binding enzyme C-terminal" evidence="5">
    <location>
        <begin position="452"/>
        <end position="527"/>
    </location>
</feature>
<dbReference type="GO" id="GO:0031956">
    <property type="term" value="F:medium-chain fatty acid-CoA ligase activity"/>
    <property type="evidence" value="ECO:0007669"/>
    <property type="project" value="TreeGrafter"/>
</dbReference>
<dbReference type="GO" id="GO:0006631">
    <property type="term" value="P:fatty acid metabolic process"/>
    <property type="evidence" value="ECO:0007669"/>
    <property type="project" value="TreeGrafter"/>
</dbReference>
<dbReference type="AlphaFoldDB" id="A0A498KRP4"/>
<reference evidence="6 7" key="1">
    <citation type="submission" date="2019-01" db="EMBL/GenBank/DDBJ databases">
        <title>Halorientalis sp. F13-25 a new haloarchaeum isolated from hypersaline water.</title>
        <authorList>
            <person name="Ana D.-V."/>
            <person name="Cristina S.-P."/>
            <person name="Antonio V."/>
        </authorList>
    </citation>
    <scope>NUCLEOTIDE SEQUENCE [LARGE SCALE GENOMIC DNA]</scope>
    <source>
        <strain evidence="6 7">F13-25</strain>
    </source>
</reference>
<comment type="similarity">
    <text evidence="1">Belongs to the ATP-dependent AMP-binding enzyme family.</text>
</comment>
<dbReference type="InterPro" id="IPR025110">
    <property type="entry name" value="AMP-bd_C"/>
</dbReference>
<dbReference type="SUPFAM" id="SSF56801">
    <property type="entry name" value="Acetyl-CoA synthetase-like"/>
    <property type="match status" value="1"/>
</dbReference>
<keyword evidence="2 6" id="KW-0436">Ligase</keyword>
<organism evidence="6 7">
    <name type="scientific">Halorientalis pallida</name>
    <dbReference type="NCBI Taxonomy" id="2479928"/>
    <lineage>
        <taxon>Archaea</taxon>
        <taxon>Methanobacteriati</taxon>
        <taxon>Methanobacteriota</taxon>
        <taxon>Stenosarchaea group</taxon>
        <taxon>Halobacteria</taxon>
        <taxon>Halobacteriales</taxon>
        <taxon>Haloarculaceae</taxon>
        <taxon>Halorientalis</taxon>
    </lineage>
</organism>
<evidence type="ECO:0000259" key="4">
    <source>
        <dbReference type="Pfam" id="PF00501"/>
    </source>
</evidence>
<dbReference type="Pfam" id="PF13193">
    <property type="entry name" value="AMP-binding_C"/>
    <property type="match status" value="1"/>
</dbReference>